<keyword evidence="1" id="KW-0812">Transmembrane</keyword>
<feature type="transmembrane region" description="Helical" evidence="1">
    <location>
        <begin position="69"/>
        <end position="89"/>
    </location>
</feature>
<gene>
    <name evidence="2" type="ORF">Q5761_08820</name>
</gene>
<dbReference type="RefSeq" id="WP_318750299.1">
    <property type="nucleotide sequence ID" value="NZ_CP132508.1"/>
</dbReference>
<dbReference type="EMBL" id="CP132508">
    <property type="protein sequence ID" value="WPD18464.1"/>
    <property type="molecule type" value="Genomic_DNA"/>
</dbReference>
<evidence type="ECO:0000256" key="1">
    <source>
        <dbReference type="SAM" id="Phobius"/>
    </source>
</evidence>
<reference evidence="2 3" key="1">
    <citation type="submission" date="2023-08" db="EMBL/GenBank/DDBJ databases">
        <title>Genome sequence of Thermaerobacter compostii strain Ins1, a spore-forming filamentous bacterium isolated from a deep geothermal reservoir.</title>
        <authorList>
            <person name="Bregnard D."/>
            <person name="Gonzalez D."/>
            <person name="Junier P."/>
        </authorList>
    </citation>
    <scope>NUCLEOTIDE SEQUENCE [LARGE SCALE GENOMIC DNA]</scope>
    <source>
        <strain evidence="2 3">Ins1</strain>
    </source>
</reference>
<sequence length="142" mass="14513">MGVLVIGCMIVSTIAWVGSLVSAFVFAYPEVSVAMFGIAWLPVGIMNVVVSSAVMVLTPPIFIGRVGSTVQSISTMVMPLGALLGGVVADFTSVGTVFGLTCLTPLSIALLWMAIGDLRVMPAASKLTPLPLTRGADDGIAG</sequence>
<keyword evidence="3" id="KW-1185">Reference proteome</keyword>
<feature type="transmembrane region" description="Helical" evidence="1">
    <location>
        <begin position="33"/>
        <end position="57"/>
    </location>
</feature>
<proteinExistence type="predicted"/>
<name>A0ABZ0QLV3_9FIRM</name>
<evidence type="ECO:0000313" key="3">
    <source>
        <dbReference type="Proteomes" id="UP001304683"/>
    </source>
</evidence>
<organism evidence="2 3">
    <name type="scientific">Thermaerobacter composti</name>
    <dbReference type="NCBI Taxonomy" id="554949"/>
    <lineage>
        <taxon>Bacteria</taxon>
        <taxon>Bacillati</taxon>
        <taxon>Bacillota</taxon>
        <taxon>Clostridia</taxon>
        <taxon>Eubacteriales</taxon>
        <taxon>Clostridiales Family XVII. Incertae Sedis</taxon>
        <taxon>Thermaerobacter</taxon>
    </lineage>
</organism>
<accession>A0ABZ0QLV3</accession>
<feature type="transmembrane region" description="Helical" evidence="1">
    <location>
        <begin position="95"/>
        <end position="115"/>
    </location>
</feature>
<protein>
    <recommendedName>
        <fullName evidence="4">MFS transporter</fullName>
    </recommendedName>
</protein>
<dbReference type="Proteomes" id="UP001304683">
    <property type="component" value="Chromosome"/>
</dbReference>
<keyword evidence="1" id="KW-1133">Transmembrane helix</keyword>
<evidence type="ECO:0000313" key="2">
    <source>
        <dbReference type="EMBL" id="WPD18464.1"/>
    </source>
</evidence>
<keyword evidence="1" id="KW-0472">Membrane</keyword>
<evidence type="ECO:0008006" key="4">
    <source>
        <dbReference type="Google" id="ProtNLM"/>
    </source>
</evidence>